<accession>A0AAW1E425</accession>
<reference evidence="1 2" key="1">
    <citation type="journal article" date="2024" name="Genome Biol. Evol.">
        <title>Chromosome-level genome assembly of the viviparous eelpout Zoarces viviparus.</title>
        <authorList>
            <person name="Fuhrmann N."/>
            <person name="Brasseur M.V."/>
            <person name="Bakowski C.E."/>
            <person name="Podsiadlowski L."/>
            <person name="Prost S."/>
            <person name="Krehenwinkel H."/>
            <person name="Mayer C."/>
        </authorList>
    </citation>
    <scope>NUCLEOTIDE SEQUENCE [LARGE SCALE GENOMIC DNA]</scope>
    <source>
        <strain evidence="1">NO-MEL_2022_Ind0_liver</strain>
    </source>
</reference>
<organism evidence="1 2">
    <name type="scientific">Zoarces viviparus</name>
    <name type="common">Viviparous eelpout</name>
    <name type="synonym">Blennius viviparus</name>
    <dbReference type="NCBI Taxonomy" id="48416"/>
    <lineage>
        <taxon>Eukaryota</taxon>
        <taxon>Metazoa</taxon>
        <taxon>Chordata</taxon>
        <taxon>Craniata</taxon>
        <taxon>Vertebrata</taxon>
        <taxon>Euteleostomi</taxon>
        <taxon>Actinopterygii</taxon>
        <taxon>Neopterygii</taxon>
        <taxon>Teleostei</taxon>
        <taxon>Neoteleostei</taxon>
        <taxon>Acanthomorphata</taxon>
        <taxon>Eupercaria</taxon>
        <taxon>Perciformes</taxon>
        <taxon>Cottioidei</taxon>
        <taxon>Zoarcales</taxon>
        <taxon>Zoarcidae</taxon>
        <taxon>Zoarcinae</taxon>
        <taxon>Zoarces</taxon>
    </lineage>
</organism>
<keyword evidence="2" id="KW-1185">Reference proteome</keyword>
<evidence type="ECO:0000313" key="2">
    <source>
        <dbReference type="Proteomes" id="UP001488805"/>
    </source>
</evidence>
<protein>
    <submittedName>
        <fullName evidence="1">Uncharacterized protein</fullName>
    </submittedName>
</protein>
<proteinExistence type="predicted"/>
<dbReference type="Proteomes" id="UP001488805">
    <property type="component" value="Unassembled WGS sequence"/>
</dbReference>
<name>A0AAW1E425_ZOAVI</name>
<gene>
    <name evidence="1" type="ORF">VZT92_024747</name>
</gene>
<sequence length="99" mass="10812">MHKHSSAVKAAADRGHCRTVEAVWPIGWQVVWSPASHWHVSFSSLFSRWSSSRYISPCLSASPFPLVLLVFSGINIGCSQVPSVYGGTAVEKQRQEGGK</sequence>
<evidence type="ECO:0000313" key="1">
    <source>
        <dbReference type="EMBL" id="KAK9516837.1"/>
    </source>
</evidence>
<comment type="caution">
    <text evidence="1">The sequence shown here is derived from an EMBL/GenBank/DDBJ whole genome shotgun (WGS) entry which is preliminary data.</text>
</comment>
<dbReference type="EMBL" id="JBCEZU010000575">
    <property type="protein sequence ID" value="KAK9516837.1"/>
    <property type="molecule type" value="Genomic_DNA"/>
</dbReference>
<dbReference type="AlphaFoldDB" id="A0AAW1E425"/>